<evidence type="ECO:0000313" key="7">
    <source>
        <dbReference type="Proteomes" id="UP001597221"/>
    </source>
</evidence>
<gene>
    <name evidence="6" type="ORF">ACFSBH_04005</name>
</gene>
<keyword evidence="3 5" id="KW-1133">Transmembrane helix</keyword>
<evidence type="ECO:0000256" key="3">
    <source>
        <dbReference type="ARBA" id="ARBA00022989"/>
    </source>
</evidence>
<organism evidence="6 7">
    <name type="scientific">Oceanobacillus luteolus</name>
    <dbReference type="NCBI Taxonomy" id="1274358"/>
    <lineage>
        <taxon>Bacteria</taxon>
        <taxon>Bacillati</taxon>
        <taxon>Bacillota</taxon>
        <taxon>Bacilli</taxon>
        <taxon>Bacillales</taxon>
        <taxon>Bacillaceae</taxon>
        <taxon>Oceanobacillus</taxon>
    </lineage>
</organism>
<proteinExistence type="predicted"/>
<dbReference type="InterPro" id="IPR052527">
    <property type="entry name" value="Metal_cation-efflux_comp"/>
</dbReference>
<dbReference type="EMBL" id="JBHUDE010000015">
    <property type="protein sequence ID" value="MFD1606811.1"/>
    <property type="molecule type" value="Genomic_DNA"/>
</dbReference>
<keyword evidence="4 5" id="KW-0472">Membrane</keyword>
<dbReference type="InterPro" id="IPR007269">
    <property type="entry name" value="ICMT_MeTrfase"/>
</dbReference>
<keyword evidence="6" id="KW-0489">Methyltransferase</keyword>
<keyword evidence="7" id="KW-1185">Reference proteome</keyword>
<name>A0ABW4HN41_9BACI</name>
<dbReference type="GO" id="GO:0008168">
    <property type="term" value="F:methyltransferase activity"/>
    <property type="evidence" value="ECO:0007669"/>
    <property type="project" value="UniProtKB-KW"/>
</dbReference>
<evidence type="ECO:0000256" key="4">
    <source>
        <dbReference type="ARBA" id="ARBA00023136"/>
    </source>
</evidence>
<evidence type="ECO:0000256" key="1">
    <source>
        <dbReference type="ARBA" id="ARBA00004141"/>
    </source>
</evidence>
<evidence type="ECO:0000256" key="2">
    <source>
        <dbReference type="ARBA" id="ARBA00022692"/>
    </source>
</evidence>
<reference evidence="7" key="1">
    <citation type="journal article" date="2019" name="Int. J. Syst. Evol. Microbiol.">
        <title>The Global Catalogue of Microorganisms (GCM) 10K type strain sequencing project: providing services to taxonomists for standard genome sequencing and annotation.</title>
        <authorList>
            <consortium name="The Broad Institute Genomics Platform"/>
            <consortium name="The Broad Institute Genome Sequencing Center for Infectious Disease"/>
            <person name="Wu L."/>
            <person name="Ma J."/>
        </authorList>
    </citation>
    <scope>NUCLEOTIDE SEQUENCE [LARGE SCALE GENOMIC DNA]</scope>
    <source>
        <strain evidence="7">CGMCC 1.12376</strain>
    </source>
</reference>
<dbReference type="GO" id="GO:0032259">
    <property type="term" value="P:methylation"/>
    <property type="evidence" value="ECO:0007669"/>
    <property type="project" value="UniProtKB-KW"/>
</dbReference>
<comment type="caution">
    <text evidence="6">The sequence shown here is derived from an EMBL/GenBank/DDBJ whole genome shotgun (WGS) entry which is preliminary data.</text>
</comment>
<dbReference type="Gene3D" id="1.20.120.1630">
    <property type="match status" value="1"/>
</dbReference>
<keyword evidence="2 5" id="KW-0812">Transmembrane</keyword>
<dbReference type="RefSeq" id="WP_251517469.1">
    <property type="nucleotide sequence ID" value="NZ_JAMBON010000058.1"/>
</dbReference>
<feature type="transmembrane region" description="Helical" evidence="5">
    <location>
        <begin position="123"/>
        <end position="149"/>
    </location>
</feature>
<keyword evidence="6" id="KW-0808">Transferase</keyword>
<feature type="transmembrane region" description="Helical" evidence="5">
    <location>
        <begin position="75"/>
        <end position="97"/>
    </location>
</feature>
<accession>A0ABW4HN41</accession>
<dbReference type="Pfam" id="PF04140">
    <property type="entry name" value="ICMT"/>
    <property type="match status" value="1"/>
</dbReference>
<dbReference type="PANTHER" id="PTHR43847:SF1">
    <property type="entry name" value="BLL3993 PROTEIN"/>
    <property type="match status" value="1"/>
</dbReference>
<evidence type="ECO:0000313" key="6">
    <source>
        <dbReference type="EMBL" id="MFD1606811.1"/>
    </source>
</evidence>
<evidence type="ECO:0000256" key="5">
    <source>
        <dbReference type="SAM" id="Phobius"/>
    </source>
</evidence>
<dbReference type="PANTHER" id="PTHR43847">
    <property type="entry name" value="BLL3993 PROTEIN"/>
    <property type="match status" value="1"/>
</dbReference>
<dbReference type="Proteomes" id="UP001597221">
    <property type="component" value="Unassembled WGS sequence"/>
</dbReference>
<comment type="subcellular location">
    <subcellularLocation>
        <location evidence="1">Membrane</location>
        <topology evidence="1">Multi-pass membrane protein</topology>
    </subcellularLocation>
</comment>
<protein>
    <submittedName>
        <fullName evidence="6">Isoprenylcysteine carboxyl methyltransferase family protein</fullName>
    </submittedName>
</protein>
<sequence>MPTIFWILFIFIAIQRIVELVIAKSNEKWMMERGGVEWGKDHYKWFIVVHTLFFFSLLLEVFLRNPITLILNPYVFALFLLIQAARVWCILSLGRYWNTKIIILPNNSLVQKGPYKYVKHPNYIIVGVELFIIPILFQAYITAILFPLFHILLMTIRIPLENQALAELKRGT</sequence>
<feature type="transmembrane region" description="Helical" evidence="5">
    <location>
        <begin position="43"/>
        <end position="63"/>
    </location>
</feature>